<keyword evidence="1" id="KW-0732">Signal</keyword>
<keyword evidence="3" id="KW-1185">Reference proteome</keyword>
<organism evidence="2 3">
    <name type="scientific">Kribbella antibiotica</name>
    <dbReference type="NCBI Taxonomy" id="190195"/>
    <lineage>
        <taxon>Bacteria</taxon>
        <taxon>Bacillati</taxon>
        <taxon>Actinomycetota</taxon>
        <taxon>Actinomycetes</taxon>
        <taxon>Propionibacteriales</taxon>
        <taxon>Kribbellaceae</taxon>
        <taxon>Kribbella</taxon>
    </lineage>
</organism>
<name>A0A4R4YMD7_9ACTN</name>
<evidence type="ECO:0000313" key="3">
    <source>
        <dbReference type="Proteomes" id="UP000295124"/>
    </source>
</evidence>
<comment type="caution">
    <text evidence="2">The sequence shown here is derived from an EMBL/GenBank/DDBJ whole genome shotgun (WGS) entry which is preliminary data.</text>
</comment>
<feature type="chain" id="PRO_5038708057" evidence="1">
    <location>
        <begin position="21"/>
        <end position="338"/>
    </location>
</feature>
<dbReference type="AlphaFoldDB" id="A0A4R4YMD7"/>
<dbReference type="RefSeq" id="WP_132176134.1">
    <property type="nucleotide sequence ID" value="NZ_SMKX01000179.1"/>
</dbReference>
<evidence type="ECO:0000256" key="1">
    <source>
        <dbReference type="SAM" id="SignalP"/>
    </source>
</evidence>
<dbReference type="Proteomes" id="UP000295124">
    <property type="component" value="Unassembled WGS sequence"/>
</dbReference>
<sequence length="338" mass="37112">MIRQLATVTAAALLATTLHAFQPAAAAPTTCTKTVLPLPAGTAYTDSSVRDADPTGRYLLGYAANELGYQDILWVDGVPRWLASRPGGVTRTYAVVRGGLVFGSTSNEAGEDYWIYSARTDTYRMLKLPENFDLYAFTGMNVHQDIIGMVWDKDRNYSIPFVWPAGGRPRLLPKPPGYPTGNATHIADDGRITGDFGKLDASSFGNYLWTSWNHRPARLAAPDQSGAFTRDIEGLWIGGGYGGEPNARGLLWNTRTGRYTELEDAVADINSSGDAVTFGGWVIDRYPSVLIRSDGTRITFTAATYLWHVFDRGNPRWTTAGYEMVEDRPQAVAYKCTN</sequence>
<dbReference type="OrthoDB" id="3824682at2"/>
<gene>
    <name evidence="2" type="ORF">E1263_37005</name>
</gene>
<proteinExistence type="predicted"/>
<reference evidence="2 3" key="1">
    <citation type="submission" date="2019-03" db="EMBL/GenBank/DDBJ databases">
        <title>Draft genome sequences of novel Actinobacteria.</title>
        <authorList>
            <person name="Sahin N."/>
            <person name="Ay H."/>
            <person name="Saygin H."/>
        </authorList>
    </citation>
    <scope>NUCLEOTIDE SEQUENCE [LARGE SCALE GENOMIC DNA]</scope>
    <source>
        <strain evidence="2 3">JCM 13523</strain>
    </source>
</reference>
<accession>A0A4R4YMD7</accession>
<feature type="signal peptide" evidence="1">
    <location>
        <begin position="1"/>
        <end position="20"/>
    </location>
</feature>
<dbReference type="EMBL" id="SMKX01000179">
    <property type="protein sequence ID" value="TDD46215.1"/>
    <property type="molecule type" value="Genomic_DNA"/>
</dbReference>
<protein>
    <submittedName>
        <fullName evidence="2">Uncharacterized protein</fullName>
    </submittedName>
</protein>
<evidence type="ECO:0000313" key="2">
    <source>
        <dbReference type="EMBL" id="TDD46215.1"/>
    </source>
</evidence>